<feature type="domain" description="Helix-turn-helix" evidence="1">
    <location>
        <begin position="13"/>
        <end position="58"/>
    </location>
</feature>
<dbReference type="RefSeq" id="WP_012591204.1">
    <property type="nucleotide sequence ID" value="NC_011666.1"/>
</dbReference>
<evidence type="ECO:0000313" key="2">
    <source>
        <dbReference type="EMBL" id="ACK51135.1"/>
    </source>
</evidence>
<dbReference type="Pfam" id="PF12728">
    <property type="entry name" value="HTH_17"/>
    <property type="match status" value="1"/>
</dbReference>
<dbReference type="OrthoDB" id="7226381at2"/>
<dbReference type="NCBIfam" id="TIGR01764">
    <property type="entry name" value="excise"/>
    <property type="match status" value="1"/>
</dbReference>
<protein>
    <recommendedName>
        <fullName evidence="1">Helix-turn-helix domain-containing protein</fullName>
    </recommendedName>
</protein>
<dbReference type="AlphaFoldDB" id="B8ESZ7"/>
<sequence length="62" mass="6742">MPGSDDKPKKLAYSVKEAIETTGLGRNSIYKAINSGMLGSVLVGRRRIIPEAEIARLLKISK</sequence>
<keyword evidence="3" id="KW-1185">Reference proteome</keyword>
<dbReference type="EMBL" id="CP001280">
    <property type="protein sequence ID" value="ACK51135.1"/>
    <property type="molecule type" value="Genomic_DNA"/>
</dbReference>
<evidence type="ECO:0000313" key="3">
    <source>
        <dbReference type="Proteomes" id="UP000002257"/>
    </source>
</evidence>
<dbReference type="InterPro" id="IPR041657">
    <property type="entry name" value="HTH_17"/>
</dbReference>
<gene>
    <name evidence="2" type="ordered locus">Msil_2201</name>
</gene>
<proteinExistence type="predicted"/>
<reference evidence="2 3" key="1">
    <citation type="journal article" date="2010" name="J. Bacteriol.">
        <title>Complete genome sequence of the aerobic facultative methanotroph Methylocella silvestris BL2.</title>
        <authorList>
            <person name="Chen Y."/>
            <person name="Crombie A."/>
            <person name="Rahman M.T."/>
            <person name="Dedysh S.N."/>
            <person name="Liesack W."/>
            <person name="Stott M.B."/>
            <person name="Alam M."/>
            <person name="Theisen A.R."/>
            <person name="Murrell J.C."/>
            <person name="Dunfield P.F."/>
        </authorList>
    </citation>
    <scope>NUCLEOTIDE SEQUENCE [LARGE SCALE GENOMIC DNA]</scope>
    <source>
        <strain evidence="3">DSM 15510 / CIP 108128 / LMG 27833 / NCIMB 13906 / BL2</strain>
    </source>
</reference>
<organism evidence="2 3">
    <name type="scientific">Methylocella silvestris (strain DSM 15510 / CIP 108128 / LMG 27833 / NCIMB 13906 / BL2)</name>
    <dbReference type="NCBI Taxonomy" id="395965"/>
    <lineage>
        <taxon>Bacteria</taxon>
        <taxon>Pseudomonadati</taxon>
        <taxon>Pseudomonadota</taxon>
        <taxon>Alphaproteobacteria</taxon>
        <taxon>Hyphomicrobiales</taxon>
        <taxon>Beijerinckiaceae</taxon>
        <taxon>Methylocella</taxon>
    </lineage>
</organism>
<dbReference type="STRING" id="395965.Msil_2201"/>
<dbReference type="GO" id="GO:0003677">
    <property type="term" value="F:DNA binding"/>
    <property type="evidence" value="ECO:0007669"/>
    <property type="project" value="InterPro"/>
</dbReference>
<accession>B8ESZ7</accession>
<dbReference type="HOGENOM" id="CLU_2899105_0_0_5"/>
<dbReference type="InterPro" id="IPR010093">
    <property type="entry name" value="SinI_DNA-bd"/>
</dbReference>
<name>B8ESZ7_METSB</name>
<evidence type="ECO:0000259" key="1">
    <source>
        <dbReference type="Pfam" id="PF12728"/>
    </source>
</evidence>
<dbReference type="KEGG" id="msl:Msil_2201"/>
<dbReference type="Proteomes" id="UP000002257">
    <property type="component" value="Chromosome"/>
</dbReference>